<evidence type="ECO:0000259" key="4">
    <source>
        <dbReference type="Pfam" id="PF22725"/>
    </source>
</evidence>
<dbReference type="RefSeq" id="WP_183880655.1">
    <property type="nucleotide sequence ID" value="NZ_JACHCE010000002.1"/>
</dbReference>
<gene>
    <name evidence="5" type="ORF">HDE68_001579</name>
</gene>
<feature type="domain" description="Gfo/Idh/MocA-like oxidoreductase N-terminal" evidence="3">
    <location>
        <begin position="12"/>
        <end position="121"/>
    </location>
</feature>
<dbReference type="InterPro" id="IPR036291">
    <property type="entry name" value="NAD(P)-bd_dom_sf"/>
</dbReference>
<dbReference type="Pfam" id="PF01408">
    <property type="entry name" value="GFO_IDH_MocA"/>
    <property type="match status" value="1"/>
</dbReference>
<sequence length="339" mass="38292">MNKVITTGLMAYGMSGKIFHGPFLTAHPGFKLHAVTERNQKNAEKDFTGITSYDHIEDLLNDQSIELIIINTPNYTHYDYAKQALNAGKHILVEKPFTATSDQAVEIFELAESLDKKVFVYQNRRWDSDFETVKNIVKSNKLGKLSEVHFRFDRYKASIGIKSFKEESGVAASGLQYDLGPHLVDQAISLFGQPDSFHKILGRNRENTQVDDFLSVHLSYPDSLNVFVHSNMMITDIQPSFVLHGRNGSFIKDRADVQEEQLLKGIKPNEPGFGIEAKGKEGKLTLIDKNGDRTERLIPSKPASYISLFEAVYQSLVNDKPFPVLQEEILEQIEILEAE</sequence>
<evidence type="ECO:0000256" key="1">
    <source>
        <dbReference type="ARBA" id="ARBA00010928"/>
    </source>
</evidence>
<feature type="domain" description="GFO/IDH/MocA-like oxidoreductase" evidence="4">
    <location>
        <begin position="130"/>
        <end position="250"/>
    </location>
</feature>
<keyword evidence="2" id="KW-0560">Oxidoreductase</keyword>
<organism evidence="5 6">
    <name type="scientific">Pedobacter cryoconitis</name>
    <dbReference type="NCBI Taxonomy" id="188932"/>
    <lineage>
        <taxon>Bacteria</taxon>
        <taxon>Pseudomonadati</taxon>
        <taxon>Bacteroidota</taxon>
        <taxon>Sphingobacteriia</taxon>
        <taxon>Sphingobacteriales</taxon>
        <taxon>Sphingobacteriaceae</taxon>
        <taxon>Pedobacter</taxon>
    </lineage>
</organism>
<dbReference type="EMBL" id="JACHCE010000002">
    <property type="protein sequence ID" value="MBB5635691.1"/>
    <property type="molecule type" value="Genomic_DNA"/>
</dbReference>
<evidence type="ECO:0000313" key="5">
    <source>
        <dbReference type="EMBL" id="MBB5635691.1"/>
    </source>
</evidence>
<dbReference type="AlphaFoldDB" id="A0A7W9DY99"/>
<dbReference type="Pfam" id="PF22725">
    <property type="entry name" value="GFO_IDH_MocA_C3"/>
    <property type="match status" value="1"/>
</dbReference>
<accession>A0A7W9DY99</accession>
<dbReference type="PANTHER" id="PTHR43708">
    <property type="entry name" value="CONSERVED EXPRESSED OXIDOREDUCTASE (EUROFUNG)"/>
    <property type="match status" value="1"/>
</dbReference>
<dbReference type="Gene3D" id="3.30.360.10">
    <property type="entry name" value="Dihydrodipicolinate Reductase, domain 2"/>
    <property type="match status" value="1"/>
</dbReference>
<dbReference type="InterPro" id="IPR051317">
    <property type="entry name" value="Gfo/Idh/MocA_oxidoreduct"/>
</dbReference>
<dbReference type="SUPFAM" id="SSF51735">
    <property type="entry name" value="NAD(P)-binding Rossmann-fold domains"/>
    <property type="match status" value="1"/>
</dbReference>
<dbReference type="InterPro" id="IPR000683">
    <property type="entry name" value="Gfo/Idh/MocA-like_OxRdtase_N"/>
</dbReference>
<evidence type="ECO:0000259" key="3">
    <source>
        <dbReference type="Pfam" id="PF01408"/>
    </source>
</evidence>
<reference evidence="5 6" key="1">
    <citation type="submission" date="2020-08" db="EMBL/GenBank/DDBJ databases">
        <title>Genomic Encyclopedia of Type Strains, Phase IV (KMG-V): Genome sequencing to study the core and pangenomes of soil and plant-associated prokaryotes.</title>
        <authorList>
            <person name="Whitman W."/>
        </authorList>
    </citation>
    <scope>NUCLEOTIDE SEQUENCE [LARGE SCALE GENOMIC DNA]</scope>
    <source>
        <strain evidence="5 6">S3M1</strain>
    </source>
</reference>
<dbReference type="GO" id="GO:0000166">
    <property type="term" value="F:nucleotide binding"/>
    <property type="evidence" value="ECO:0007669"/>
    <property type="project" value="InterPro"/>
</dbReference>
<proteinExistence type="inferred from homology"/>
<protein>
    <submittedName>
        <fullName evidence="5">Putative dehydrogenase</fullName>
    </submittedName>
</protein>
<dbReference type="Proteomes" id="UP000537204">
    <property type="component" value="Unassembled WGS sequence"/>
</dbReference>
<dbReference type="Gene3D" id="3.40.50.720">
    <property type="entry name" value="NAD(P)-binding Rossmann-like Domain"/>
    <property type="match status" value="1"/>
</dbReference>
<evidence type="ECO:0000313" key="6">
    <source>
        <dbReference type="Proteomes" id="UP000537204"/>
    </source>
</evidence>
<name>A0A7W9DY99_9SPHI</name>
<dbReference type="PANTHER" id="PTHR43708:SF5">
    <property type="entry name" value="CONSERVED EXPRESSED OXIDOREDUCTASE (EUROFUNG)-RELATED"/>
    <property type="match status" value="1"/>
</dbReference>
<comment type="caution">
    <text evidence="5">The sequence shown here is derived from an EMBL/GenBank/DDBJ whole genome shotgun (WGS) entry which is preliminary data.</text>
</comment>
<dbReference type="InterPro" id="IPR055170">
    <property type="entry name" value="GFO_IDH_MocA-like_dom"/>
</dbReference>
<comment type="similarity">
    <text evidence="1">Belongs to the Gfo/Idh/MocA family.</text>
</comment>
<dbReference type="GO" id="GO:0016491">
    <property type="term" value="F:oxidoreductase activity"/>
    <property type="evidence" value="ECO:0007669"/>
    <property type="project" value="UniProtKB-KW"/>
</dbReference>
<evidence type="ECO:0000256" key="2">
    <source>
        <dbReference type="ARBA" id="ARBA00023002"/>
    </source>
</evidence>